<organism evidence="14 15">
    <name type="scientific">Candidatus Manganitrophus noduliformans</name>
    <dbReference type="NCBI Taxonomy" id="2606439"/>
    <lineage>
        <taxon>Bacteria</taxon>
        <taxon>Pseudomonadati</taxon>
        <taxon>Nitrospirota</taxon>
        <taxon>Nitrospiria</taxon>
        <taxon>Candidatus Troglogloeales</taxon>
        <taxon>Candidatus Manganitrophaceae</taxon>
        <taxon>Candidatus Manganitrophus</taxon>
    </lineage>
</organism>
<comment type="function">
    <text evidence="1">The transhydrogenation between NADH and NADP is coupled to respiration and ATP hydrolysis and functions as a proton pump across the membrane.</text>
</comment>
<dbReference type="PANTHER" id="PTHR10160">
    <property type="entry name" value="NAD(P) TRANSHYDROGENASE"/>
    <property type="match status" value="1"/>
</dbReference>
<dbReference type="GO" id="GO:0050661">
    <property type="term" value="F:NADP binding"/>
    <property type="evidence" value="ECO:0007669"/>
    <property type="project" value="TreeGrafter"/>
</dbReference>
<dbReference type="InterPro" id="IPR007886">
    <property type="entry name" value="AlaDH/PNT_N"/>
</dbReference>
<feature type="domain" description="Alanine dehydrogenase/pyridine nucleotide transhydrogenase NAD(H)-binding" evidence="12">
    <location>
        <begin position="154"/>
        <end position="319"/>
    </location>
</feature>
<dbReference type="RefSeq" id="WP_168063661.1">
    <property type="nucleotide sequence ID" value="NZ_VTOW01000010.1"/>
</dbReference>
<evidence type="ECO:0000259" key="12">
    <source>
        <dbReference type="SMART" id="SM01002"/>
    </source>
</evidence>
<dbReference type="SMART" id="SM01002">
    <property type="entry name" value="AlaDh_PNT_C"/>
    <property type="match status" value="1"/>
</dbReference>
<evidence type="ECO:0000313" key="14">
    <source>
        <dbReference type="EMBL" id="NKE73698.1"/>
    </source>
</evidence>
<dbReference type="GO" id="GO:0016491">
    <property type="term" value="F:oxidoreductase activity"/>
    <property type="evidence" value="ECO:0007669"/>
    <property type="project" value="UniProtKB-KW"/>
</dbReference>
<dbReference type="Pfam" id="PF05222">
    <property type="entry name" value="AlaDh_PNT_N"/>
    <property type="match status" value="1"/>
</dbReference>
<keyword evidence="5" id="KW-0521">NADP</keyword>
<dbReference type="EMBL" id="VTOW01000010">
    <property type="protein sequence ID" value="NKE73698.1"/>
    <property type="molecule type" value="Genomic_DNA"/>
</dbReference>
<dbReference type="SUPFAM" id="SSF51735">
    <property type="entry name" value="NAD(P)-binding Rossmann-fold domains"/>
    <property type="match status" value="1"/>
</dbReference>
<keyword evidence="14" id="KW-0560">Oxidoreductase</keyword>
<evidence type="ECO:0000256" key="10">
    <source>
        <dbReference type="ARBA" id="ARBA00076996"/>
    </source>
</evidence>
<reference evidence="14 15" key="1">
    <citation type="journal article" date="2020" name="Nature">
        <title>Bacterial chemolithoautotrophy via manganese oxidation.</title>
        <authorList>
            <person name="Yu H."/>
            <person name="Leadbetter J.R."/>
        </authorList>
    </citation>
    <scope>NUCLEOTIDE SEQUENCE [LARGE SCALE GENOMIC DNA]</scope>
    <source>
        <strain evidence="14 15">Mn-1</strain>
    </source>
</reference>
<feature type="domain" description="Alanine dehydrogenase/pyridine nucleotide transhydrogenase N-terminal" evidence="13">
    <location>
        <begin position="4"/>
        <end position="145"/>
    </location>
</feature>
<dbReference type="GO" id="GO:0006740">
    <property type="term" value="P:NADPH regeneration"/>
    <property type="evidence" value="ECO:0007669"/>
    <property type="project" value="TreeGrafter"/>
</dbReference>
<dbReference type="SMART" id="SM01003">
    <property type="entry name" value="AlaDh_PNT_N"/>
    <property type="match status" value="1"/>
</dbReference>
<evidence type="ECO:0000256" key="8">
    <source>
        <dbReference type="ARBA" id="ARBA00048202"/>
    </source>
</evidence>
<evidence type="ECO:0000256" key="9">
    <source>
        <dbReference type="ARBA" id="ARBA00071353"/>
    </source>
</evidence>
<keyword evidence="6" id="KW-1278">Translocase</keyword>
<dbReference type="Gene3D" id="3.40.50.720">
    <property type="entry name" value="NAD(P)-binding Rossmann-like Domain"/>
    <property type="match status" value="2"/>
</dbReference>
<dbReference type="GO" id="GO:0008750">
    <property type="term" value="F:proton-translocating NAD(P)+ transhydrogenase activity"/>
    <property type="evidence" value="ECO:0007669"/>
    <property type="project" value="UniProtKB-EC"/>
</dbReference>
<evidence type="ECO:0000313" key="15">
    <source>
        <dbReference type="Proteomes" id="UP000534783"/>
    </source>
</evidence>
<comment type="caution">
    <text evidence="14">The sequence shown here is derived from an EMBL/GenBank/DDBJ whole genome shotgun (WGS) entry which is preliminary data.</text>
</comment>
<evidence type="ECO:0000256" key="6">
    <source>
        <dbReference type="ARBA" id="ARBA00022967"/>
    </source>
</evidence>
<evidence type="ECO:0000256" key="3">
    <source>
        <dbReference type="ARBA" id="ARBA00012943"/>
    </source>
</evidence>
<evidence type="ECO:0000256" key="2">
    <source>
        <dbReference type="ARBA" id="ARBA00005689"/>
    </source>
</evidence>
<evidence type="ECO:0000256" key="1">
    <source>
        <dbReference type="ARBA" id="ARBA00003943"/>
    </source>
</evidence>
<comment type="similarity">
    <text evidence="2">Belongs to the AlaDH/PNT family.</text>
</comment>
<dbReference type="PROSITE" id="PS00837">
    <property type="entry name" value="ALADH_PNT_2"/>
    <property type="match status" value="1"/>
</dbReference>
<evidence type="ECO:0000259" key="13">
    <source>
        <dbReference type="SMART" id="SM01003"/>
    </source>
</evidence>
<protein>
    <recommendedName>
        <fullName evidence="9">NAD(P) transhydrogenase subunit alpha part 1</fullName>
        <ecNumber evidence="3">7.1.1.1</ecNumber>
    </recommendedName>
    <alternativeName>
        <fullName evidence="11">Nicotinamide nucleotide transhydrogenase subunit alpha 1</fullName>
    </alternativeName>
    <alternativeName>
        <fullName evidence="10">Pyridine nucleotide transhydrogenase subunit alpha 1</fullName>
    </alternativeName>
</protein>
<dbReference type="SUPFAM" id="SSF52283">
    <property type="entry name" value="Formate/glycerate dehydrogenase catalytic domain-like"/>
    <property type="match status" value="1"/>
</dbReference>
<name>A0A7X6DVY8_9BACT</name>
<evidence type="ECO:0000256" key="7">
    <source>
        <dbReference type="ARBA" id="ARBA00023027"/>
    </source>
</evidence>
<sequence length="383" mass="40954">MKVAIPKEILAGERRVAATPETVDKMVKAGLEVWVESDAGAAAMFPNADYEKVGAKIASDAAAVYTDADLIFKIQRPLQNEKLGKHETEMMKEGAILTSLLQPLNYPETVQRLAARKVTALAADLIPRITRAQRMDVLSSMASIAGYKAVLLAAAAFGKMVPMMTTAAGTLPPAKALIIGAGVAGLQAIATAKRLGATVEAFDTRPAVKEQVKSLGAEFVELDLGHEQSEDAGGYAKELSAEFYKKEKELIHQHVKGADLVITTALIPGKKAPLLITADMVKEMKKGSVIIDMSVEQGGNCELSRIGQEVVEQGVTIIGATNLASTVPVHASQMYAKNMFNFLSLFYANKTLKLDVNDEIIKGSMVTHQGEVVHPVVKQAMGK</sequence>
<dbReference type="FunFam" id="3.40.50.720:FF:000188">
    <property type="entry name" value="NAD(P) transhydrogenase alpha subunit 1"/>
    <property type="match status" value="1"/>
</dbReference>
<accession>A0A7X6DVY8</accession>
<keyword evidence="7" id="KW-0520">NAD</keyword>
<keyword evidence="4" id="KW-0547">Nucleotide-binding</keyword>
<dbReference type="Pfam" id="PF01262">
    <property type="entry name" value="AlaDh_PNT_C"/>
    <property type="match status" value="1"/>
</dbReference>
<dbReference type="EC" id="7.1.1.1" evidence="3"/>
<evidence type="ECO:0000256" key="11">
    <source>
        <dbReference type="ARBA" id="ARBA00084087"/>
    </source>
</evidence>
<dbReference type="AlphaFoldDB" id="A0A7X6DVY8"/>
<gene>
    <name evidence="14" type="ORF">MNODULE_23365</name>
</gene>
<dbReference type="CDD" id="cd05304">
    <property type="entry name" value="Rubrum_tdh"/>
    <property type="match status" value="1"/>
</dbReference>
<dbReference type="PANTHER" id="PTHR10160:SF19">
    <property type="entry name" value="PROTON-TRANSLOCATING NAD(P)(+) TRANSHYDROGENASE"/>
    <property type="match status" value="1"/>
</dbReference>
<evidence type="ECO:0000256" key="4">
    <source>
        <dbReference type="ARBA" id="ARBA00022741"/>
    </source>
</evidence>
<dbReference type="InterPro" id="IPR008143">
    <property type="entry name" value="Ala_DH/PNT_CS2"/>
</dbReference>
<dbReference type="InterPro" id="IPR036291">
    <property type="entry name" value="NAD(P)-bd_dom_sf"/>
</dbReference>
<dbReference type="Proteomes" id="UP000534783">
    <property type="component" value="Unassembled WGS sequence"/>
</dbReference>
<evidence type="ECO:0000256" key="5">
    <source>
        <dbReference type="ARBA" id="ARBA00022857"/>
    </source>
</evidence>
<dbReference type="InterPro" id="IPR007698">
    <property type="entry name" value="AlaDH/PNT_NAD(H)-bd"/>
</dbReference>
<dbReference type="NCBIfam" id="NF006942">
    <property type="entry name" value="PRK09424.1"/>
    <property type="match status" value="1"/>
</dbReference>
<proteinExistence type="inferred from homology"/>
<comment type="catalytic activity">
    <reaction evidence="8">
        <text>NAD(+) + NADPH + H(+)(in) = NADH + NADP(+) + H(+)(out)</text>
        <dbReference type="Rhea" id="RHEA:47992"/>
        <dbReference type="ChEBI" id="CHEBI:15378"/>
        <dbReference type="ChEBI" id="CHEBI:57540"/>
        <dbReference type="ChEBI" id="CHEBI:57783"/>
        <dbReference type="ChEBI" id="CHEBI:57945"/>
        <dbReference type="ChEBI" id="CHEBI:58349"/>
        <dbReference type="EC" id="7.1.1.1"/>
    </reaction>
</comment>
<keyword evidence="15" id="KW-1185">Reference proteome</keyword>
<dbReference type="GO" id="GO:0005886">
    <property type="term" value="C:plasma membrane"/>
    <property type="evidence" value="ECO:0007669"/>
    <property type="project" value="TreeGrafter"/>
</dbReference>